<evidence type="ECO:0000313" key="5">
    <source>
        <dbReference type="EMBL" id="SCZ41053.1"/>
    </source>
</evidence>
<dbReference type="SUPFAM" id="SSF143744">
    <property type="entry name" value="GlcG-like"/>
    <property type="match status" value="1"/>
</dbReference>
<reference evidence="5 6" key="1">
    <citation type="submission" date="2016-10" db="EMBL/GenBank/DDBJ databases">
        <authorList>
            <person name="de Groot N.N."/>
        </authorList>
    </citation>
    <scope>NUCLEOTIDE SEQUENCE [LARGE SCALE GENOMIC DNA]</scope>
    <source>
        <strain evidence="5 6">DSM 2698</strain>
    </source>
</reference>
<dbReference type="Pfam" id="PF01923">
    <property type="entry name" value="Cob_adeno_trans"/>
    <property type="match status" value="1"/>
</dbReference>
<dbReference type="Gene3D" id="3.30.450.150">
    <property type="entry name" value="Haem-degrading domain"/>
    <property type="match status" value="1"/>
</dbReference>
<accession>A0A1G5NUM1</accession>
<dbReference type="SUPFAM" id="SSF89028">
    <property type="entry name" value="Cobalamin adenosyltransferase-like"/>
    <property type="match status" value="1"/>
</dbReference>
<dbReference type="GO" id="GO:0008817">
    <property type="term" value="F:corrinoid adenosyltransferase activity"/>
    <property type="evidence" value="ECO:0007669"/>
    <property type="project" value="TreeGrafter"/>
</dbReference>
<keyword evidence="3" id="KW-0067">ATP-binding</keyword>
<dbReference type="GO" id="GO:0005524">
    <property type="term" value="F:ATP binding"/>
    <property type="evidence" value="ECO:0007669"/>
    <property type="project" value="UniProtKB-KW"/>
</dbReference>
<evidence type="ECO:0000259" key="4">
    <source>
        <dbReference type="Pfam" id="PF01923"/>
    </source>
</evidence>
<keyword evidence="6" id="KW-1185">Reference proteome</keyword>
<dbReference type="InterPro" id="IPR016030">
    <property type="entry name" value="CblAdoTrfase-like"/>
</dbReference>
<feature type="domain" description="Cobalamin adenosyltransferase-like" evidence="4">
    <location>
        <begin position="3"/>
        <end position="169"/>
    </location>
</feature>
<dbReference type="RefSeq" id="WP_092814123.1">
    <property type="nucleotide sequence ID" value="NZ_FMVW01000006.1"/>
</dbReference>
<dbReference type="Proteomes" id="UP000199347">
    <property type="component" value="Unassembled WGS sequence"/>
</dbReference>
<dbReference type="Pfam" id="PF03928">
    <property type="entry name" value="HbpS-like"/>
    <property type="match status" value="1"/>
</dbReference>
<dbReference type="OrthoDB" id="9815788at2"/>
<dbReference type="InterPro" id="IPR036451">
    <property type="entry name" value="CblAdoTrfase-like_sf"/>
</dbReference>
<evidence type="ECO:0000256" key="3">
    <source>
        <dbReference type="ARBA" id="ARBA00022840"/>
    </source>
</evidence>
<dbReference type="PANTHER" id="PTHR12213:SF0">
    <property type="entry name" value="CORRINOID ADENOSYLTRANSFERASE MMAB"/>
    <property type="match status" value="1"/>
</dbReference>
<sequence length="326" mass="35236">MSVYTKGGDKGETSLLGGLRVSKDSLRVEVYGTLDEATSAMGLGRASCEDDELRGDLHCLQRELIDVMAEVASGFDPDKPRKGKVYRVEPHQVERLEKLIDAYQEERVPQRGFVTPGGTQAAAALDMARTFVRRGERRLIALGREEEINPVLFKYFNRLSDYLYMAARIDEQRAVVREVTKQIKKSTAEPEEGTMTELCLSDCDRLVEAGMARADAISVPMVLVVVDAAGDLIELRRMKGSLGVSLKLAPNKAYTAAAVRTATHEIAKLSQPGGPLFGIDSNIPNFTLVGGGLPLERGGRVVGAVGVSGGSVEEDIDVARAMVAAL</sequence>
<protein>
    <submittedName>
        <fullName evidence="5">ATP:cob(I)alamin adenosyltransferase</fullName>
    </submittedName>
</protein>
<name>A0A1G5NUM1_AFIMA</name>
<gene>
    <name evidence="5" type="ORF">SAMN03080610_02701</name>
</gene>
<proteinExistence type="predicted"/>
<dbReference type="InterPro" id="IPR005624">
    <property type="entry name" value="PduO/GlcC-like"/>
</dbReference>
<evidence type="ECO:0000256" key="2">
    <source>
        <dbReference type="ARBA" id="ARBA00022741"/>
    </source>
</evidence>
<dbReference type="EMBL" id="FMVW01000006">
    <property type="protein sequence ID" value="SCZ41053.1"/>
    <property type="molecule type" value="Genomic_DNA"/>
</dbReference>
<keyword evidence="2" id="KW-0547">Nucleotide-binding</keyword>
<dbReference type="Gene3D" id="1.20.1200.10">
    <property type="entry name" value="Cobalamin adenosyltransferase-like"/>
    <property type="match status" value="1"/>
</dbReference>
<keyword evidence="1 5" id="KW-0808">Transferase</keyword>
<dbReference type="AlphaFoldDB" id="A0A1G5NUM1"/>
<evidence type="ECO:0000313" key="6">
    <source>
        <dbReference type="Proteomes" id="UP000199347"/>
    </source>
</evidence>
<evidence type="ECO:0000256" key="1">
    <source>
        <dbReference type="ARBA" id="ARBA00022679"/>
    </source>
</evidence>
<dbReference type="NCBIfam" id="TIGR00636">
    <property type="entry name" value="PduO_Nterm"/>
    <property type="match status" value="1"/>
</dbReference>
<organism evidence="5 6">
    <name type="scientific">Afifella marina DSM 2698</name>
    <dbReference type="NCBI Taxonomy" id="1120955"/>
    <lineage>
        <taxon>Bacteria</taxon>
        <taxon>Pseudomonadati</taxon>
        <taxon>Pseudomonadota</taxon>
        <taxon>Alphaproteobacteria</taxon>
        <taxon>Hyphomicrobiales</taxon>
        <taxon>Afifellaceae</taxon>
        <taxon>Afifella</taxon>
    </lineage>
</organism>
<dbReference type="InterPro" id="IPR038084">
    <property type="entry name" value="PduO/GlcC-like_sf"/>
</dbReference>
<dbReference type="PANTHER" id="PTHR12213">
    <property type="entry name" value="CORRINOID ADENOSYLTRANSFERASE"/>
    <property type="match status" value="1"/>
</dbReference>
<dbReference type="InterPro" id="IPR029499">
    <property type="entry name" value="PduO-typ"/>
</dbReference>
<dbReference type="STRING" id="1120955.SAMN03080610_02701"/>